<evidence type="ECO:0008006" key="4">
    <source>
        <dbReference type="Google" id="ProtNLM"/>
    </source>
</evidence>
<sequence length="126" mass="13365">MGRKFIPGLLTVVFLSSCSSYKEKPAVRERVTEEVSSEAGSSPAPSSGEAVFVYGNPDKIILTLGGEALLLPSGYARLAGVVKGEEWSACLEIGGREQAVAVGEVIDGYRIKSISGKNMDLCRLKN</sequence>
<gene>
    <name evidence="2" type="ORF">HZB08_01615</name>
</gene>
<dbReference type="EMBL" id="JACRKR010000082">
    <property type="protein sequence ID" value="MBI5078705.1"/>
    <property type="molecule type" value="Genomic_DNA"/>
</dbReference>
<feature type="compositionally biased region" description="Low complexity" evidence="1">
    <location>
        <begin position="37"/>
        <end position="48"/>
    </location>
</feature>
<feature type="region of interest" description="Disordered" evidence="1">
    <location>
        <begin position="29"/>
        <end position="48"/>
    </location>
</feature>
<organism evidence="2 3">
    <name type="scientific">Candidatus Saganbacteria bacterium</name>
    <dbReference type="NCBI Taxonomy" id="2575572"/>
    <lineage>
        <taxon>Bacteria</taxon>
        <taxon>Bacillati</taxon>
        <taxon>Saganbacteria</taxon>
    </lineage>
</organism>
<name>A0A9D6UN63_UNCSA</name>
<accession>A0A9D6UN63</accession>
<dbReference type="PROSITE" id="PS51257">
    <property type="entry name" value="PROKAR_LIPOPROTEIN"/>
    <property type="match status" value="1"/>
</dbReference>
<comment type="caution">
    <text evidence="2">The sequence shown here is derived from an EMBL/GenBank/DDBJ whole genome shotgun (WGS) entry which is preliminary data.</text>
</comment>
<protein>
    <recommendedName>
        <fullName evidence="4">Lipoprotein</fullName>
    </recommendedName>
</protein>
<proteinExistence type="predicted"/>
<reference evidence="2" key="1">
    <citation type="submission" date="2020-07" db="EMBL/GenBank/DDBJ databases">
        <title>Huge and variable diversity of episymbiotic CPR bacteria and DPANN archaea in groundwater ecosystems.</title>
        <authorList>
            <person name="He C.Y."/>
            <person name="Keren R."/>
            <person name="Whittaker M."/>
            <person name="Farag I.F."/>
            <person name="Doudna J."/>
            <person name="Cate J.H.D."/>
            <person name="Banfield J.F."/>
        </authorList>
    </citation>
    <scope>NUCLEOTIDE SEQUENCE</scope>
    <source>
        <strain evidence="2">NC_groundwater_1860_Pr3_B-0.1um_51_7</strain>
    </source>
</reference>
<evidence type="ECO:0000313" key="3">
    <source>
        <dbReference type="Proteomes" id="UP000808761"/>
    </source>
</evidence>
<dbReference type="Proteomes" id="UP000808761">
    <property type="component" value="Unassembled WGS sequence"/>
</dbReference>
<evidence type="ECO:0000256" key="1">
    <source>
        <dbReference type="SAM" id="MobiDB-lite"/>
    </source>
</evidence>
<evidence type="ECO:0000313" key="2">
    <source>
        <dbReference type="EMBL" id="MBI5078705.1"/>
    </source>
</evidence>
<dbReference type="AlphaFoldDB" id="A0A9D6UN63"/>